<dbReference type="Gene3D" id="2.130.10.10">
    <property type="entry name" value="YVTN repeat-like/Quinoprotein amine dehydrogenase"/>
    <property type="match status" value="2"/>
</dbReference>
<keyword evidence="1" id="KW-0853">WD repeat</keyword>
<dbReference type="EMBL" id="JAOPGA020001741">
    <property type="protein sequence ID" value="KAL0490993.1"/>
    <property type="molecule type" value="Genomic_DNA"/>
</dbReference>
<comment type="caution">
    <text evidence="2">The sequence shown here is derived from an EMBL/GenBank/DDBJ whole genome shotgun (WGS) entry which is preliminary data.</text>
</comment>
<reference evidence="2 3" key="1">
    <citation type="submission" date="2024-03" db="EMBL/GenBank/DDBJ databases">
        <title>The Acrasis kona genome and developmental transcriptomes reveal deep origins of eukaryotic multicellular pathways.</title>
        <authorList>
            <person name="Sheikh S."/>
            <person name="Fu C.-J."/>
            <person name="Brown M.W."/>
            <person name="Baldauf S.L."/>
        </authorList>
    </citation>
    <scope>NUCLEOTIDE SEQUENCE [LARGE SCALE GENOMIC DNA]</scope>
    <source>
        <strain evidence="2 3">ATCC MYA-3509</strain>
    </source>
</reference>
<keyword evidence="3" id="KW-1185">Reference proteome</keyword>
<dbReference type="PROSITE" id="PS50082">
    <property type="entry name" value="WD_REPEATS_2"/>
    <property type="match status" value="1"/>
</dbReference>
<dbReference type="PANTHER" id="PTHR44156">
    <property type="entry name" value="SUPERNUMERARY LIMBS, ISOFORM B-RELATED"/>
    <property type="match status" value="1"/>
</dbReference>
<name>A0AAW2ZNJ1_9EUKA</name>
<evidence type="ECO:0000256" key="1">
    <source>
        <dbReference type="PROSITE-ProRule" id="PRU00221"/>
    </source>
</evidence>
<dbReference type="Pfam" id="PF00400">
    <property type="entry name" value="WD40"/>
    <property type="match status" value="1"/>
</dbReference>
<gene>
    <name evidence="2" type="ORF">AKO1_002628</name>
</gene>
<dbReference type="SMART" id="SM00320">
    <property type="entry name" value="WD40"/>
    <property type="match status" value="5"/>
</dbReference>
<accession>A0AAW2ZNJ1</accession>
<dbReference type="InterPro" id="IPR015943">
    <property type="entry name" value="WD40/YVTN_repeat-like_dom_sf"/>
</dbReference>
<dbReference type="InterPro" id="IPR053299">
    <property type="entry name" value="ASTRA_WD_repeat"/>
</dbReference>
<feature type="repeat" description="WD" evidence="1">
    <location>
        <begin position="379"/>
        <end position="419"/>
    </location>
</feature>
<protein>
    <submittedName>
        <fullName evidence="2">Guanine nucleotide-binding protein</fullName>
    </submittedName>
</protein>
<dbReference type="Proteomes" id="UP001431209">
    <property type="component" value="Unassembled WGS sequence"/>
</dbReference>
<evidence type="ECO:0000313" key="2">
    <source>
        <dbReference type="EMBL" id="KAL0490993.1"/>
    </source>
</evidence>
<dbReference type="SUPFAM" id="SSF50978">
    <property type="entry name" value="WD40 repeat-like"/>
    <property type="match status" value="1"/>
</dbReference>
<dbReference type="AlphaFoldDB" id="A0AAW2ZNJ1"/>
<dbReference type="InterPro" id="IPR036322">
    <property type="entry name" value="WD40_repeat_dom_sf"/>
</dbReference>
<evidence type="ECO:0000313" key="3">
    <source>
        <dbReference type="Proteomes" id="UP001431209"/>
    </source>
</evidence>
<dbReference type="InterPro" id="IPR001680">
    <property type="entry name" value="WD40_rpt"/>
</dbReference>
<organism evidence="2 3">
    <name type="scientific">Acrasis kona</name>
    <dbReference type="NCBI Taxonomy" id="1008807"/>
    <lineage>
        <taxon>Eukaryota</taxon>
        <taxon>Discoba</taxon>
        <taxon>Heterolobosea</taxon>
        <taxon>Tetramitia</taxon>
        <taxon>Eutetramitia</taxon>
        <taxon>Acrasidae</taxon>
        <taxon>Acrasis</taxon>
    </lineage>
</organism>
<sequence>MAEQIISSLSDANALDQILKDLDNNQFKSLVDSVVKRSGDDKKTADVLKQLNDAVRSSKYPKYSAYISLKQAELSPNSNDALSLVQRAVAISEDNKHLLDLAANFVMEKNLFSQYLLSTLNAPQDEASKQSQVSLLCEIIQDQRRTINQLKNDHDELKQKLTMNGLQDASVDDEFLRYSKLYNHQVEERARLEIDCNIHNLTTIVAGDTVNCVVQLHQDALVASCHPQKGIQVWDLSTCKLVRSFANDNEYPNIWAMEPFKGTDLLYVASPDVPGIGVYNWKTGELVDKIKHTSAITKHGQAKLKSFGIYRRYIIASMQDGYLTIFDVTEKGGKVVKRLGKHDDCVYSCEILPRGRIAIGDRGHVSIWNLLTEQREFCFMAHKGMITSLVLLDDGVLLSGSDAGMIKMWDIKTLSCSRMIFAHGGSSKINQIQMLGNNLFASVADDGYCKLFNLEDRKQHVLLRQSKPTLALCYFNRWLVTAGEDGSLQVLRCDYARGLTEDKIPPSIKVESE</sequence>
<proteinExistence type="predicted"/>